<comment type="subunit">
    <text evidence="3">Homodimer.</text>
</comment>
<keyword evidence="3" id="KW-0963">Cytoplasm</keyword>
<evidence type="ECO:0000313" key="6">
    <source>
        <dbReference type="Proteomes" id="UP001589628"/>
    </source>
</evidence>
<gene>
    <name evidence="5" type="primary">phoU</name>
    <name evidence="5" type="ORF">ACFFLH_16680</name>
</gene>
<comment type="subcellular location">
    <subcellularLocation>
        <location evidence="3">Cytoplasm</location>
    </subcellularLocation>
</comment>
<feature type="domain" description="PhoU" evidence="4">
    <location>
        <begin position="133"/>
        <end position="214"/>
    </location>
</feature>
<dbReference type="PIRSF" id="PIRSF003107">
    <property type="entry name" value="PhoU"/>
    <property type="match status" value="1"/>
</dbReference>
<dbReference type="InterPro" id="IPR028366">
    <property type="entry name" value="PhoU"/>
</dbReference>
<proteinExistence type="inferred from homology"/>
<comment type="function">
    <text evidence="3">Plays a role in the regulation of phosphate uptake.</text>
</comment>
<organism evidence="5 6">
    <name type="scientific">Balneatrix alpica</name>
    <dbReference type="NCBI Taxonomy" id="75684"/>
    <lineage>
        <taxon>Bacteria</taxon>
        <taxon>Pseudomonadati</taxon>
        <taxon>Pseudomonadota</taxon>
        <taxon>Gammaproteobacteria</taxon>
        <taxon>Oceanospirillales</taxon>
        <taxon>Balneatrichaceae</taxon>
        <taxon>Balneatrix</taxon>
    </lineage>
</organism>
<name>A0ABV5ZFJ4_9GAMM</name>
<dbReference type="RefSeq" id="WP_027312975.1">
    <property type="nucleotide sequence ID" value="NZ_JAUESS010000016.1"/>
</dbReference>
<dbReference type="EMBL" id="JBHLZN010000008">
    <property type="protein sequence ID" value="MFB9888053.1"/>
    <property type="molecule type" value="Genomic_DNA"/>
</dbReference>
<feature type="domain" description="PhoU" evidence="4">
    <location>
        <begin position="27"/>
        <end position="113"/>
    </location>
</feature>
<comment type="caution">
    <text evidence="5">The sequence shown here is derived from an EMBL/GenBank/DDBJ whole genome shotgun (WGS) entry which is preliminary data.</text>
</comment>
<evidence type="ECO:0000259" key="4">
    <source>
        <dbReference type="Pfam" id="PF01895"/>
    </source>
</evidence>
<sequence>MQMQDMHSDHISGQFNADLEEIRSKLLAMGGLIEKQVQDAVTALVESNTELAQTVRANEKQVNAMDVSIEEACIRIIARRQPAASDLRLVVSVYKCASDLERMGDEAKRIAKMAIKLMDEGQAPRGYVEVRMIGNHVLDMVRQTLTAFARYDLDAAYAVAKEDRLVDQEYKTAMRSLVTYMMEDPRSISSVINVIWVLRALERIGDHARNIAQYLVYLVKGEDIRHTGLENFKEVVEKGKKT</sequence>
<accession>A0ABV5ZFJ4</accession>
<protein>
    <recommendedName>
        <fullName evidence="3">Phosphate-specific transport system accessory protein PhoU</fullName>
    </recommendedName>
</protein>
<dbReference type="InterPro" id="IPR026022">
    <property type="entry name" value="PhoU_dom"/>
</dbReference>
<dbReference type="PANTHER" id="PTHR42930">
    <property type="entry name" value="PHOSPHATE-SPECIFIC TRANSPORT SYSTEM ACCESSORY PROTEIN PHOU"/>
    <property type="match status" value="1"/>
</dbReference>
<evidence type="ECO:0000256" key="1">
    <source>
        <dbReference type="ARBA" id="ARBA00008107"/>
    </source>
</evidence>
<dbReference type="InterPro" id="IPR038078">
    <property type="entry name" value="PhoU-like_sf"/>
</dbReference>
<keyword evidence="3" id="KW-0813">Transport</keyword>
<dbReference type="Pfam" id="PF01895">
    <property type="entry name" value="PhoU"/>
    <property type="match status" value="2"/>
</dbReference>
<evidence type="ECO:0000256" key="2">
    <source>
        <dbReference type="ARBA" id="ARBA00022592"/>
    </source>
</evidence>
<dbReference type="Proteomes" id="UP001589628">
    <property type="component" value="Unassembled WGS sequence"/>
</dbReference>
<evidence type="ECO:0000313" key="5">
    <source>
        <dbReference type="EMBL" id="MFB9888053.1"/>
    </source>
</evidence>
<dbReference type="SUPFAM" id="SSF109755">
    <property type="entry name" value="PhoU-like"/>
    <property type="match status" value="1"/>
</dbReference>
<dbReference type="Gene3D" id="1.20.58.220">
    <property type="entry name" value="Phosphate transport system protein phou homolog 2, domain 2"/>
    <property type="match status" value="2"/>
</dbReference>
<dbReference type="PANTHER" id="PTHR42930:SF3">
    <property type="entry name" value="PHOSPHATE-SPECIFIC TRANSPORT SYSTEM ACCESSORY PROTEIN PHOU"/>
    <property type="match status" value="1"/>
</dbReference>
<dbReference type="NCBIfam" id="TIGR02135">
    <property type="entry name" value="phoU_full"/>
    <property type="match status" value="1"/>
</dbReference>
<evidence type="ECO:0000256" key="3">
    <source>
        <dbReference type="PIRNR" id="PIRNR003107"/>
    </source>
</evidence>
<comment type="similarity">
    <text evidence="1 3">Belongs to the PhoU family.</text>
</comment>
<reference evidence="5 6" key="1">
    <citation type="submission" date="2024-09" db="EMBL/GenBank/DDBJ databases">
        <authorList>
            <person name="Sun Q."/>
            <person name="Mori K."/>
        </authorList>
    </citation>
    <scope>NUCLEOTIDE SEQUENCE [LARGE SCALE GENOMIC DNA]</scope>
    <source>
        <strain evidence="5 6">ATCC 51285</strain>
    </source>
</reference>
<keyword evidence="6" id="KW-1185">Reference proteome</keyword>
<keyword evidence="2 3" id="KW-0592">Phosphate transport</keyword>